<keyword evidence="7" id="KW-0119">Carbohydrate metabolism</keyword>
<evidence type="ECO:0000256" key="5">
    <source>
        <dbReference type="ARBA" id="ARBA00022801"/>
    </source>
</evidence>
<evidence type="ECO:0000256" key="3">
    <source>
        <dbReference type="ARBA" id="ARBA00005336"/>
    </source>
</evidence>
<proteinExistence type="inferred from homology"/>
<comment type="caution">
    <text evidence="11">The sequence shown here is derived from an EMBL/GenBank/DDBJ whole genome shotgun (WGS) entry which is preliminary data.</text>
</comment>
<evidence type="ECO:0000313" key="12">
    <source>
        <dbReference type="Proteomes" id="UP000765509"/>
    </source>
</evidence>
<organism evidence="11 12">
    <name type="scientific">Austropuccinia psidii MF-1</name>
    <dbReference type="NCBI Taxonomy" id="1389203"/>
    <lineage>
        <taxon>Eukaryota</taxon>
        <taxon>Fungi</taxon>
        <taxon>Dikarya</taxon>
        <taxon>Basidiomycota</taxon>
        <taxon>Pucciniomycotina</taxon>
        <taxon>Pucciniomycetes</taxon>
        <taxon>Pucciniales</taxon>
        <taxon>Sphaerophragmiaceae</taxon>
        <taxon>Austropuccinia</taxon>
    </lineage>
</organism>
<keyword evidence="6" id="KW-0136">Cellulose degradation</keyword>
<evidence type="ECO:0000256" key="8">
    <source>
        <dbReference type="ARBA" id="ARBA00023295"/>
    </source>
</evidence>
<dbReference type="EMBL" id="AVOT02061509">
    <property type="protein sequence ID" value="MBW0554720.1"/>
    <property type="molecule type" value="Genomic_DNA"/>
</dbReference>
<dbReference type="GO" id="GO:0008422">
    <property type="term" value="F:beta-glucosidase activity"/>
    <property type="evidence" value="ECO:0007669"/>
    <property type="project" value="UniProtKB-EC"/>
</dbReference>
<comment type="catalytic activity">
    <reaction evidence="1">
        <text>Hydrolysis of terminal, non-reducing beta-D-glucosyl residues with release of beta-D-glucose.</text>
        <dbReference type="EC" id="3.2.1.21"/>
    </reaction>
</comment>
<evidence type="ECO:0000256" key="6">
    <source>
        <dbReference type="ARBA" id="ARBA00023001"/>
    </source>
</evidence>
<dbReference type="PANTHER" id="PTHR42715:SF2">
    <property type="entry name" value="BETA-GLUCOSIDASE F-RELATED"/>
    <property type="match status" value="1"/>
</dbReference>
<dbReference type="SMART" id="SM01217">
    <property type="entry name" value="Fn3_like"/>
    <property type="match status" value="1"/>
</dbReference>
<sequence length="107" mass="12528">MGNLFEDLVKVEFELTNVGRLPGHEVAQLYLGFPRQIHEPPKVLRGFERVFLNCQQSEKVVLNLRRKDFSYWDVDSQRWLIPLGEFKLMIGSSSRNIVLKEGLTFDF</sequence>
<evidence type="ECO:0000256" key="2">
    <source>
        <dbReference type="ARBA" id="ARBA00004987"/>
    </source>
</evidence>
<keyword evidence="9" id="KW-0624">Polysaccharide degradation</keyword>
<evidence type="ECO:0000256" key="7">
    <source>
        <dbReference type="ARBA" id="ARBA00023277"/>
    </source>
</evidence>
<reference evidence="11" key="1">
    <citation type="submission" date="2021-03" db="EMBL/GenBank/DDBJ databases">
        <title>Draft genome sequence of rust myrtle Austropuccinia psidii MF-1, a brazilian biotype.</title>
        <authorList>
            <person name="Quecine M.C."/>
            <person name="Pachon D.M.R."/>
            <person name="Bonatelli M.L."/>
            <person name="Correr F.H."/>
            <person name="Franceschini L.M."/>
            <person name="Leite T.F."/>
            <person name="Margarido G.R.A."/>
            <person name="Almeida C.A."/>
            <person name="Ferrarezi J.A."/>
            <person name="Labate C.A."/>
        </authorList>
    </citation>
    <scope>NUCLEOTIDE SEQUENCE</scope>
    <source>
        <strain evidence="11">MF-1</strain>
    </source>
</reference>
<dbReference type="PANTHER" id="PTHR42715">
    <property type="entry name" value="BETA-GLUCOSIDASE"/>
    <property type="match status" value="1"/>
</dbReference>
<dbReference type="OrthoDB" id="47059at2759"/>
<dbReference type="Pfam" id="PF14310">
    <property type="entry name" value="Fn3-like"/>
    <property type="match status" value="1"/>
</dbReference>
<evidence type="ECO:0000256" key="1">
    <source>
        <dbReference type="ARBA" id="ARBA00000448"/>
    </source>
</evidence>
<dbReference type="EC" id="3.2.1.21" evidence="4"/>
<dbReference type="InterPro" id="IPR026891">
    <property type="entry name" value="Fn3-like"/>
</dbReference>
<dbReference type="Proteomes" id="UP000765509">
    <property type="component" value="Unassembled WGS sequence"/>
</dbReference>
<evidence type="ECO:0000256" key="9">
    <source>
        <dbReference type="ARBA" id="ARBA00023326"/>
    </source>
</evidence>
<accession>A0A9Q3PB29</accession>
<protein>
    <recommendedName>
        <fullName evidence="4">beta-glucosidase</fullName>
        <ecNumber evidence="4">3.2.1.21</ecNumber>
    </recommendedName>
</protein>
<dbReference type="InterPro" id="IPR050288">
    <property type="entry name" value="Cellulose_deg_GH3"/>
</dbReference>
<dbReference type="Gene3D" id="2.60.40.10">
    <property type="entry name" value="Immunoglobulins"/>
    <property type="match status" value="1"/>
</dbReference>
<name>A0A9Q3PB29_9BASI</name>
<evidence type="ECO:0000256" key="4">
    <source>
        <dbReference type="ARBA" id="ARBA00012744"/>
    </source>
</evidence>
<dbReference type="GO" id="GO:0030245">
    <property type="term" value="P:cellulose catabolic process"/>
    <property type="evidence" value="ECO:0007669"/>
    <property type="project" value="UniProtKB-KW"/>
</dbReference>
<feature type="domain" description="Fibronectin type III-like" evidence="10">
    <location>
        <begin position="25"/>
        <end position="94"/>
    </location>
</feature>
<keyword evidence="12" id="KW-1185">Reference proteome</keyword>
<comment type="pathway">
    <text evidence="2">Glycan metabolism; cellulose degradation.</text>
</comment>
<gene>
    <name evidence="11" type="ORF">O181_094435</name>
</gene>
<evidence type="ECO:0000313" key="11">
    <source>
        <dbReference type="EMBL" id="MBW0554720.1"/>
    </source>
</evidence>
<keyword evidence="8" id="KW-0326">Glycosidase</keyword>
<dbReference type="AlphaFoldDB" id="A0A9Q3PB29"/>
<comment type="similarity">
    <text evidence="3">Belongs to the glycosyl hydrolase 3 family.</text>
</comment>
<evidence type="ECO:0000259" key="10">
    <source>
        <dbReference type="SMART" id="SM01217"/>
    </source>
</evidence>
<dbReference type="InterPro" id="IPR013783">
    <property type="entry name" value="Ig-like_fold"/>
</dbReference>
<keyword evidence="5" id="KW-0378">Hydrolase</keyword>